<dbReference type="Gene3D" id="1.50.10.10">
    <property type="match status" value="1"/>
</dbReference>
<dbReference type="CDD" id="cd02850">
    <property type="entry name" value="E_set_Cellulase_N"/>
    <property type="match status" value="1"/>
</dbReference>
<reference evidence="8" key="1">
    <citation type="journal article" date="2011" name="J. Bacteriol.">
        <title>Genome sequences of eight morphologically diverse alphaproteobacteria.</title>
        <authorList>
            <consortium name="US DOE Joint Genome Institute"/>
            <person name="Brown P.J."/>
            <person name="Kysela D.T."/>
            <person name="Buechlein A."/>
            <person name="Hemmerich C."/>
            <person name="Brun Y.V."/>
        </authorList>
    </citation>
    <scope>NUCLEOTIDE SEQUENCE [LARGE SCALE GENOMIC DNA]</scope>
    <source>
        <strain evidence="8">ATCC 49814 / DSM 5838 / IFAM 1418</strain>
    </source>
</reference>
<keyword evidence="7" id="KW-0378">Hydrolase</keyword>
<feature type="chain" id="PRO_5002973983" evidence="4">
    <location>
        <begin position="28"/>
        <end position="836"/>
    </location>
</feature>
<dbReference type="RefSeq" id="WP_015828441.1">
    <property type="nucleotide sequence ID" value="NC_012982.1"/>
</dbReference>
<evidence type="ECO:0000256" key="2">
    <source>
        <dbReference type="ARBA" id="ARBA00023277"/>
    </source>
</evidence>
<keyword evidence="4" id="KW-0732">Signal</keyword>
<dbReference type="GO" id="GO:0008810">
    <property type="term" value="F:cellulase activity"/>
    <property type="evidence" value="ECO:0007669"/>
    <property type="project" value="InterPro"/>
</dbReference>
<protein>
    <submittedName>
        <fullName evidence="7">Glycoside hydrolase family 9</fullName>
    </submittedName>
</protein>
<evidence type="ECO:0000259" key="6">
    <source>
        <dbReference type="Pfam" id="PF02927"/>
    </source>
</evidence>
<gene>
    <name evidence="7" type="ordered locus">Hbal_2616</name>
</gene>
<dbReference type="InterPro" id="IPR001701">
    <property type="entry name" value="Glyco_hydro_9"/>
</dbReference>
<evidence type="ECO:0000259" key="5">
    <source>
        <dbReference type="Pfam" id="PF00759"/>
    </source>
</evidence>
<dbReference type="AlphaFoldDB" id="C6XPM6"/>
<dbReference type="EMBL" id="CP001678">
    <property type="protein sequence ID" value="ACT60291.1"/>
    <property type="molecule type" value="Genomic_DNA"/>
</dbReference>
<proteinExistence type="inferred from homology"/>
<dbReference type="InterPro" id="IPR013783">
    <property type="entry name" value="Ig-like_fold"/>
</dbReference>
<dbReference type="SUPFAM" id="SSF48208">
    <property type="entry name" value="Six-hairpin glycosidases"/>
    <property type="match status" value="1"/>
</dbReference>
<dbReference type="Pfam" id="PF00759">
    <property type="entry name" value="Glyco_hydro_9"/>
    <property type="match status" value="1"/>
</dbReference>
<evidence type="ECO:0000256" key="4">
    <source>
        <dbReference type="SAM" id="SignalP"/>
    </source>
</evidence>
<evidence type="ECO:0000256" key="3">
    <source>
        <dbReference type="ARBA" id="ARBA00023326"/>
    </source>
</evidence>
<keyword evidence="3" id="KW-0624">Polysaccharide degradation</keyword>
<dbReference type="CAZy" id="GH9">
    <property type="family name" value="Glycoside Hydrolase Family 9"/>
</dbReference>
<feature type="signal peptide" evidence="4">
    <location>
        <begin position="1"/>
        <end position="27"/>
    </location>
</feature>
<sequence length="836" mass="92771">MKNKLTHMAVAALLSTTALSQFTPAFAQEASETASTKEYFSEDGLDVLVFSNWYDSLFSDAKISGVELIQHDNRVATNGDIRLSATPGQWEPIGTFKTRRVDVANGVIEADLEYADYDFQYTIRVEKDDDNYLISVHSETPVPNGLAGKAGFNLEFIPSVFGGKSLLVDGHPGILPTYAQGDMELRADGERTDGALAEPLPIASGKSIILAPADEQHRVSLKSMDATDISLYDGRNQAQNGWFVVRSVLPEGKTGKLMEWRLDAAAQENWERPPVISYNQLGYHPARNKTAIIEMDAKAVADKEMHLLRFDETGKAVRVKSMTPKPWGNYLRYKYASFDFSDITETGVYALEFDGNREASFSISDTVYDHAWHPTSDVFFPVQMDHMYVNEAYRAWHGKAHMDDALQAPVDHEHHDLYRQGPTTDTDFEPLQHIPGLNVGGWFDAGDFDIRTQSQYSTIRMMARAWDNFSIPRDQTSINWDTNYTDMHVPDGAADIQQQVKHGTLQLLAQYDAVGHAIHGIVAPDLDQYTFLGDAGSKTDNRIYDANMSADEETPTHSGKLDDRWAFTSRSSALEYGSAAGMAAAARTLKGYDDALAEKALQQAITVFAHEESNEPTLYQHGNTTGGPFALERIRAAGELLLTTKDPKYAKSVEKAWDDALPFFAGFADLAVEIKDLMPKNYDKKLRKAAKDFIAKETQNRSDNPFGVQITRGGWAGSGTVANNAIVYYFLHKAYPDLVSKDRVYAGFDFLLGQHPGHNLSLVSAVGAKSKKVAYGNNRADFSYIAGGVVPGVLVLKPDYPENREDWPFFWGQNEYVIPNGAQFIFLANAVAELEN</sequence>
<dbReference type="Proteomes" id="UP000002745">
    <property type="component" value="Chromosome"/>
</dbReference>
<dbReference type="InterPro" id="IPR008928">
    <property type="entry name" value="6-hairpin_glycosidase_sf"/>
</dbReference>
<dbReference type="HOGENOM" id="CLU_340062_0_0_5"/>
<feature type="domain" description="Glycoside hydrolase family 9" evidence="5">
    <location>
        <begin position="394"/>
        <end position="824"/>
    </location>
</feature>
<dbReference type="GO" id="GO:0000272">
    <property type="term" value="P:polysaccharide catabolic process"/>
    <property type="evidence" value="ECO:0007669"/>
    <property type="project" value="UniProtKB-KW"/>
</dbReference>
<organism evidence="7 8">
    <name type="scientific">Hirschia baltica (strain ATCC 49814 / DSM 5838 / IFAM 1418)</name>
    <dbReference type="NCBI Taxonomy" id="582402"/>
    <lineage>
        <taxon>Bacteria</taxon>
        <taxon>Pseudomonadati</taxon>
        <taxon>Pseudomonadota</taxon>
        <taxon>Alphaproteobacteria</taxon>
        <taxon>Hyphomonadales</taxon>
        <taxon>Hyphomonadaceae</taxon>
        <taxon>Hirschia</taxon>
    </lineage>
</organism>
<dbReference type="eggNOG" id="ENOG502Z891">
    <property type="taxonomic scope" value="Bacteria"/>
</dbReference>
<dbReference type="KEGG" id="hba:Hbal_2616"/>
<dbReference type="Gene3D" id="2.60.40.10">
    <property type="entry name" value="Immunoglobulins"/>
    <property type="match status" value="1"/>
</dbReference>
<keyword evidence="8" id="KW-1185">Reference proteome</keyword>
<accession>C6XPM6</accession>
<evidence type="ECO:0000313" key="7">
    <source>
        <dbReference type="EMBL" id="ACT60291.1"/>
    </source>
</evidence>
<feature type="domain" description="Cellulase Ig-like" evidence="6">
    <location>
        <begin position="274"/>
        <end position="357"/>
    </location>
</feature>
<evidence type="ECO:0000313" key="8">
    <source>
        <dbReference type="Proteomes" id="UP000002745"/>
    </source>
</evidence>
<dbReference type="InterPro" id="IPR014756">
    <property type="entry name" value="Ig_E-set"/>
</dbReference>
<name>C6XPM6_HIRBI</name>
<dbReference type="STRING" id="582402.Hbal_2616"/>
<dbReference type="InterPro" id="IPR004197">
    <property type="entry name" value="Cellulase_Ig-like"/>
</dbReference>
<dbReference type="OrthoDB" id="5936802at2"/>
<comment type="similarity">
    <text evidence="1">Belongs to the glycosyl hydrolase 9 (cellulase E) family.</text>
</comment>
<evidence type="ECO:0000256" key="1">
    <source>
        <dbReference type="ARBA" id="ARBA00007072"/>
    </source>
</evidence>
<dbReference type="Pfam" id="PF02927">
    <property type="entry name" value="CelD_N"/>
    <property type="match status" value="1"/>
</dbReference>
<dbReference type="SUPFAM" id="SSF81296">
    <property type="entry name" value="E set domains"/>
    <property type="match status" value="1"/>
</dbReference>
<keyword evidence="2" id="KW-0119">Carbohydrate metabolism</keyword>
<dbReference type="InterPro" id="IPR012341">
    <property type="entry name" value="6hp_glycosidase-like_sf"/>
</dbReference>